<protein>
    <submittedName>
        <fullName evidence="2">Uncharacterized protein</fullName>
    </submittedName>
</protein>
<proteinExistence type="predicted"/>
<gene>
    <name evidence="2" type="ORF">GCM10020221_30190</name>
</gene>
<name>A0ABP6JGC5_STRTU</name>
<feature type="transmembrane region" description="Helical" evidence="1">
    <location>
        <begin position="257"/>
        <end position="277"/>
    </location>
</feature>
<feature type="transmembrane region" description="Helical" evidence="1">
    <location>
        <begin position="298"/>
        <end position="318"/>
    </location>
</feature>
<keyword evidence="1" id="KW-0472">Membrane</keyword>
<evidence type="ECO:0000256" key="1">
    <source>
        <dbReference type="SAM" id="Phobius"/>
    </source>
</evidence>
<feature type="transmembrane region" description="Helical" evidence="1">
    <location>
        <begin position="50"/>
        <end position="74"/>
    </location>
</feature>
<comment type="caution">
    <text evidence="2">The sequence shown here is derived from an EMBL/GenBank/DDBJ whole genome shotgun (WGS) entry which is preliminary data.</text>
</comment>
<evidence type="ECO:0000313" key="3">
    <source>
        <dbReference type="Proteomes" id="UP001501102"/>
    </source>
</evidence>
<organism evidence="2 3">
    <name type="scientific">Streptomyces thioluteus</name>
    <dbReference type="NCBI Taxonomy" id="66431"/>
    <lineage>
        <taxon>Bacteria</taxon>
        <taxon>Bacillati</taxon>
        <taxon>Actinomycetota</taxon>
        <taxon>Actinomycetes</taxon>
        <taxon>Kitasatosporales</taxon>
        <taxon>Streptomycetaceae</taxon>
        <taxon>Streptomyces</taxon>
    </lineage>
</organism>
<keyword evidence="1" id="KW-0812">Transmembrane</keyword>
<keyword evidence="3" id="KW-1185">Reference proteome</keyword>
<evidence type="ECO:0000313" key="2">
    <source>
        <dbReference type="EMBL" id="GAA2932387.1"/>
    </source>
</evidence>
<keyword evidence="1" id="KW-1133">Transmembrane helix</keyword>
<dbReference type="EMBL" id="BAAAXZ010000114">
    <property type="protein sequence ID" value="GAA2932387.1"/>
    <property type="molecule type" value="Genomic_DNA"/>
</dbReference>
<dbReference type="Proteomes" id="UP001501102">
    <property type="component" value="Unassembled WGS sequence"/>
</dbReference>
<feature type="transmembrane region" description="Helical" evidence="1">
    <location>
        <begin position="81"/>
        <end position="101"/>
    </location>
</feature>
<accession>A0ABP6JGC5</accession>
<reference evidence="3" key="1">
    <citation type="journal article" date="2019" name="Int. J. Syst. Evol. Microbiol.">
        <title>The Global Catalogue of Microorganisms (GCM) 10K type strain sequencing project: providing services to taxonomists for standard genome sequencing and annotation.</title>
        <authorList>
            <consortium name="The Broad Institute Genomics Platform"/>
            <consortium name="The Broad Institute Genome Sequencing Center for Infectious Disease"/>
            <person name="Wu L."/>
            <person name="Ma J."/>
        </authorList>
    </citation>
    <scope>NUCLEOTIDE SEQUENCE [LARGE SCALE GENOMIC DNA]</scope>
    <source>
        <strain evidence="3">JCM 4087</strain>
    </source>
</reference>
<sequence>MRVALAGGVLAFAALGWWRRRRAGVTDVSLVVLTCVPFLAFGMQSYGGEVALRVFLFAVPGACVLAALALFPAAARRRRTLAAPLAALTAGLLLAFGFLVARWGNEDFERVRAGEVTAMDYVYAHDRPTVKLLWMSSDTLNNVTPALPWEARDMERVLYEPTLAPRDAAGVPDLVKSLRAAGPNAYLLVNRGQSTYLELSAGYPTGWDARMRRSLSTSPDLRPVLTNDDAVLYELKSKPPGPAPAPRPGPAGPRVTWNPVSVVGGLAAVLLLVLLTVRELTRVGMRAGVRQLRWMQGSFWFAMPLLAVLGAVLVWRLATMS</sequence>